<dbReference type="EMBL" id="CAKXZT010000131">
    <property type="protein sequence ID" value="CAH2403112.1"/>
    <property type="molecule type" value="Genomic_DNA"/>
</dbReference>
<feature type="transmembrane region" description="Helical" evidence="1">
    <location>
        <begin position="66"/>
        <end position="88"/>
    </location>
</feature>
<dbReference type="Proteomes" id="UP001153050">
    <property type="component" value="Unassembled WGS sequence"/>
</dbReference>
<evidence type="ECO:0000256" key="1">
    <source>
        <dbReference type="SAM" id="Phobius"/>
    </source>
</evidence>
<protein>
    <submittedName>
        <fullName evidence="2">Uncharacterized protein</fullName>
    </submittedName>
</protein>
<keyword evidence="1" id="KW-1133">Transmembrane helix</keyword>
<accession>A0ABM9E211</accession>
<sequence length="95" mass="10523">MSSAGSAQILRTELATRITGYPSSQGSSPSQLVAWLRDQHLKEAERLRQSRDREHKFALRTSQRRGAAWFVIALMALLAMLGLGLLGVDTRVGSW</sequence>
<gene>
    <name evidence="2" type="ORF">MES5069_360161</name>
</gene>
<evidence type="ECO:0000313" key="3">
    <source>
        <dbReference type="Proteomes" id="UP001153050"/>
    </source>
</evidence>
<proteinExistence type="predicted"/>
<keyword evidence="1" id="KW-0812">Transmembrane</keyword>
<reference evidence="2 3" key="1">
    <citation type="submission" date="2022-03" db="EMBL/GenBank/DDBJ databases">
        <authorList>
            <person name="Brunel B."/>
        </authorList>
    </citation>
    <scope>NUCLEOTIDE SEQUENCE [LARGE SCALE GENOMIC DNA]</scope>
    <source>
        <strain evidence="2">STM5069sample</strain>
    </source>
</reference>
<keyword evidence="3" id="KW-1185">Reference proteome</keyword>
<evidence type="ECO:0000313" key="2">
    <source>
        <dbReference type="EMBL" id="CAH2403112.1"/>
    </source>
</evidence>
<comment type="caution">
    <text evidence="2">The sequence shown here is derived from an EMBL/GenBank/DDBJ whole genome shotgun (WGS) entry which is preliminary data.</text>
</comment>
<keyword evidence="1" id="KW-0472">Membrane</keyword>
<organism evidence="2 3">
    <name type="scientific">Mesorhizobium escarrei</name>
    <dbReference type="NCBI Taxonomy" id="666018"/>
    <lineage>
        <taxon>Bacteria</taxon>
        <taxon>Pseudomonadati</taxon>
        <taxon>Pseudomonadota</taxon>
        <taxon>Alphaproteobacteria</taxon>
        <taxon>Hyphomicrobiales</taxon>
        <taxon>Phyllobacteriaceae</taxon>
        <taxon>Mesorhizobium</taxon>
    </lineage>
</organism>
<name>A0ABM9E211_9HYPH</name>